<reference evidence="3 4" key="1">
    <citation type="journal article" date="2019" name="Int. J. Syst. Evol. Microbiol.">
        <title>The Global Catalogue of Microorganisms (GCM) 10K type strain sequencing project: providing services to taxonomists for standard genome sequencing and annotation.</title>
        <authorList>
            <consortium name="The Broad Institute Genomics Platform"/>
            <consortium name="The Broad Institute Genome Sequencing Center for Infectious Disease"/>
            <person name="Wu L."/>
            <person name="Ma J."/>
        </authorList>
    </citation>
    <scope>NUCLEOTIDE SEQUENCE [LARGE SCALE GENOMIC DNA]</scope>
    <source>
        <strain evidence="3 4">JCM 8542</strain>
    </source>
</reference>
<evidence type="ECO:0000313" key="4">
    <source>
        <dbReference type="Proteomes" id="UP001500399"/>
    </source>
</evidence>
<dbReference type="PANTHER" id="PTHR43308:SF1">
    <property type="entry name" value="OUTER MEMBRANE PROTEIN ALPHA"/>
    <property type="match status" value="1"/>
</dbReference>
<protein>
    <recommendedName>
        <fullName evidence="2">SLH domain-containing protein</fullName>
    </recommendedName>
</protein>
<feature type="chain" id="PRO_5046686709" description="SLH domain-containing protein" evidence="1">
    <location>
        <begin position="24"/>
        <end position="415"/>
    </location>
</feature>
<evidence type="ECO:0000256" key="1">
    <source>
        <dbReference type="SAM" id="SignalP"/>
    </source>
</evidence>
<dbReference type="InterPro" id="IPR001119">
    <property type="entry name" value="SLH_dom"/>
</dbReference>
<dbReference type="InterPro" id="IPR023614">
    <property type="entry name" value="Porin_dom_sf"/>
</dbReference>
<keyword evidence="1" id="KW-0732">Signal</keyword>
<feature type="domain" description="SLH" evidence="2">
    <location>
        <begin position="24"/>
        <end position="87"/>
    </location>
</feature>
<proteinExistence type="predicted"/>
<organism evidence="3 4">
    <name type="scientific">Selenomonas dianae</name>
    <dbReference type="NCBI Taxonomy" id="135079"/>
    <lineage>
        <taxon>Bacteria</taxon>
        <taxon>Bacillati</taxon>
        <taxon>Bacillota</taxon>
        <taxon>Negativicutes</taxon>
        <taxon>Selenomonadales</taxon>
        <taxon>Selenomonadaceae</taxon>
        <taxon>Selenomonas</taxon>
    </lineage>
</organism>
<dbReference type="Proteomes" id="UP001500399">
    <property type="component" value="Unassembled WGS sequence"/>
</dbReference>
<keyword evidence="4" id="KW-1185">Reference proteome</keyword>
<gene>
    <name evidence="3" type="ORF">GCM10008919_13980</name>
</gene>
<accession>A0ABN0T401</accession>
<comment type="caution">
    <text evidence="3">The sequence shown here is derived from an EMBL/GenBank/DDBJ whole genome shotgun (WGS) entry which is preliminary data.</text>
</comment>
<dbReference type="InterPro" id="IPR051465">
    <property type="entry name" value="Cell_Envelope_Struct_Comp"/>
</dbReference>
<dbReference type="RefSeq" id="WP_304987077.1">
    <property type="nucleotide sequence ID" value="NZ_BAAACR010000008.1"/>
</dbReference>
<dbReference type="SUPFAM" id="SSF56935">
    <property type="entry name" value="Porins"/>
    <property type="match status" value="1"/>
</dbReference>
<dbReference type="Pfam" id="PF00395">
    <property type="entry name" value="SLH"/>
    <property type="match status" value="1"/>
</dbReference>
<dbReference type="EMBL" id="BAAACR010000008">
    <property type="protein sequence ID" value="GAA0211881.1"/>
    <property type="molecule type" value="Genomic_DNA"/>
</dbReference>
<dbReference type="PROSITE" id="PS51272">
    <property type="entry name" value="SLH"/>
    <property type="match status" value="1"/>
</dbReference>
<evidence type="ECO:0000313" key="3">
    <source>
        <dbReference type="EMBL" id="GAA0211881.1"/>
    </source>
</evidence>
<feature type="signal peptide" evidence="1">
    <location>
        <begin position="1"/>
        <end position="23"/>
    </location>
</feature>
<sequence>MKKNLVAAFATALTIGAASTTFAAANPFSDVPRDHWAYDAVTQLAADGVVEGYGDGTYRGDRSITRYEMAQMVAKAMAKENVPVSDKALIDRLAAEFADELNNLGVRVAKLEKNADMVKWTGFFRYQYTSDRHDGNARTNQNMAMFRVLPTAEVNKNWKVTARLTGSYLMDKDAGDGKGSENFKVDRAHAIGTFGKFEVRLGQMPLFSDVDNGMVSDPPTMSGATVRFGNVVRAKVAAGRVSKLGTSSDPAANVQVIELTGKSGKINAGVGYYHANSEKYRVAGYKNSGSTDEARIFSVGGTYTFDKNVSLSGAYAQNTEADHYKKADSVQLSYKGAKKSDVGSWGMFVTYRNLGGNAVFKPTYNAISAGQKGWEAGLHYVPFKNVVGKVEYFRGKDLKGDKDASKIFARVDFNF</sequence>
<dbReference type="PANTHER" id="PTHR43308">
    <property type="entry name" value="OUTER MEMBRANE PROTEIN ALPHA-RELATED"/>
    <property type="match status" value="1"/>
</dbReference>
<name>A0ABN0T401_9FIRM</name>
<dbReference type="Gene3D" id="2.40.160.10">
    <property type="entry name" value="Porin"/>
    <property type="match status" value="1"/>
</dbReference>
<evidence type="ECO:0000259" key="2">
    <source>
        <dbReference type="PROSITE" id="PS51272"/>
    </source>
</evidence>